<sequence>MKKGNKSENKGKVPTKIELVLEQTQQATSYEVSVSTEGVEDLKRKVKIKGEKKEALLTLRQKLVLERFNTSVGNPDKEILFKLNLPDHRSILIDSKEHMKMDVERQSIKVKELQDKRILKAFKLSYQEKYEHVGPKSQDHEMARLQDDVKEVMFG</sequence>
<dbReference type="EMBL" id="BQNB010018200">
    <property type="protein sequence ID" value="GJT71822.1"/>
    <property type="molecule type" value="Genomic_DNA"/>
</dbReference>
<evidence type="ECO:0000313" key="1">
    <source>
        <dbReference type="EMBL" id="GJT71822.1"/>
    </source>
</evidence>
<reference evidence="1" key="1">
    <citation type="journal article" date="2022" name="Int. J. Mol. Sci.">
        <title>Draft Genome of Tanacetum Coccineum: Genomic Comparison of Closely Related Tanacetum-Family Plants.</title>
        <authorList>
            <person name="Yamashiro T."/>
            <person name="Shiraishi A."/>
            <person name="Nakayama K."/>
            <person name="Satake H."/>
        </authorList>
    </citation>
    <scope>NUCLEOTIDE SEQUENCE</scope>
</reference>
<proteinExistence type="predicted"/>
<keyword evidence="2" id="KW-1185">Reference proteome</keyword>
<gene>
    <name evidence="1" type="ORF">Tco_1031108</name>
</gene>
<reference evidence="1" key="2">
    <citation type="submission" date="2022-01" db="EMBL/GenBank/DDBJ databases">
        <authorList>
            <person name="Yamashiro T."/>
            <person name="Shiraishi A."/>
            <person name="Satake H."/>
            <person name="Nakayama K."/>
        </authorList>
    </citation>
    <scope>NUCLEOTIDE SEQUENCE</scope>
</reference>
<evidence type="ECO:0000313" key="2">
    <source>
        <dbReference type="Proteomes" id="UP001151760"/>
    </source>
</evidence>
<accession>A0ABQ5G824</accession>
<organism evidence="1 2">
    <name type="scientific">Tanacetum coccineum</name>
    <dbReference type="NCBI Taxonomy" id="301880"/>
    <lineage>
        <taxon>Eukaryota</taxon>
        <taxon>Viridiplantae</taxon>
        <taxon>Streptophyta</taxon>
        <taxon>Embryophyta</taxon>
        <taxon>Tracheophyta</taxon>
        <taxon>Spermatophyta</taxon>
        <taxon>Magnoliopsida</taxon>
        <taxon>eudicotyledons</taxon>
        <taxon>Gunneridae</taxon>
        <taxon>Pentapetalae</taxon>
        <taxon>asterids</taxon>
        <taxon>campanulids</taxon>
        <taxon>Asterales</taxon>
        <taxon>Asteraceae</taxon>
        <taxon>Asteroideae</taxon>
        <taxon>Anthemideae</taxon>
        <taxon>Anthemidinae</taxon>
        <taxon>Tanacetum</taxon>
    </lineage>
</organism>
<comment type="caution">
    <text evidence="1">The sequence shown here is derived from an EMBL/GenBank/DDBJ whole genome shotgun (WGS) entry which is preliminary data.</text>
</comment>
<dbReference type="Proteomes" id="UP001151760">
    <property type="component" value="Unassembled WGS sequence"/>
</dbReference>
<name>A0ABQ5G824_9ASTR</name>
<protein>
    <submittedName>
        <fullName evidence="1">Uncharacterized protein</fullName>
    </submittedName>
</protein>